<keyword evidence="9" id="KW-0175">Coiled coil</keyword>
<evidence type="ECO:0000256" key="4">
    <source>
        <dbReference type="ARBA" id="ARBA00022553"/>
    </source>
</evidence>
<dbReference type="PROSITE" id="PS50109">
    <property type="entry name" value="HIS_KIN"/>
    <property type="match status" value="1"/>
</dbReference>
<dbReference type="SUPFAM" id="SSF55874">
    <property type="entry name" value="ATPase domain of HSP90 chaperone/DNA topoisomerase II/histidine kinase"/>
    <property type="match status" value="1"/>
</dbReference>
<dbReference type="Gene3D" id="1.10.287.130">
    <property type="match status" value="1"/>
</dbReference>
<dbReference type="InterPro" id="IPR004358">
    <property type="entry name" value="Sig_transdc_His_kin-like_C"/>
</dbReference>
<dbReference type="FunFam" id="1.10.287.130:FF:000001">
    <property type="entry name" value="Two-component sensor histidine kinase"/>
    <property type="match status" value="1"/>
</dbReference>
<evidence type="ECO:0000256" key="1">
    <source>
        <dbReference type="ARBA" id="ARBA00000085"/>
    </source>
</evidence>
<gene>
    <name evidence="12" type="ORF">H9826_01945</name>
</gene>
<dbReference type="SMART" id="SM00388">
    <property type="entry name" value="HisKA"/>
    <property type="match status" value="1"/>
</dbReference>
<evidence type="ECO:0000256" key="7">
    <source>
        <dbReference type="ARBA" id="ARBA00023012"/>
    </source>
</evidence>
<dbReference type="CDD" id="cd00075">
    <property type="entry name" value="HATPase"/>
    <property type="match status" value="1"/>
</dbReference>
<reference evidence="12" key="2">
    <citation type="submission" date="2021-04" db="EMBL/GenBank/DDBJ databases">
        <authorList>
            <person name="Gilroy R."/>
        </authorList>
    </citation>
    <scope>NUCLEOTIDE SEQUENCE</scope>
    <source>
        <strain evidence="12">CHK33-7979</strain>
    </source>
</reference>
<dbReference type="InterPro" id="IPR050736">
    <property type="entry name" value="Sensor_HK_Regulatory"/>
</dbReference>
<keyword evidence="4" id="KW-0597">Phosphoprotein</keyword>
<evidence type="ECO:0000256" key="5">
    <source>
        <dbReference type="ARBA" id="ARBA00022679"/>
    </source>
</evidence>
<evidence type="ECO:0000259" key="11">
    <source>
        <dbReference type="PROSITE" id="PS50109"/>
    </source>
</evidence>
<evidence type="ECO:0000256" key="2">
    <source>
        <dbReference type="ARBA" id="ARBA00004370"/>
    </source>
</evidence>
<dbReference type="GO" id="GO:0000155">
    <property type="term" value="F:phosphorelay sensor kinase activity"/>
    <property type="evidence" value="ECO:0007669"/>
    <property type="project" value="InterPro"/>
</dbReference>
<keyword evidence="6" id="KW-0418">Kinase</keyword>
<comment type="subcellular location">
    <subcellularLocation>
        <location evidence="2">Membrane</location>
    </subcellularLocation>
</comment>
<dbReference type="SUPFAM" id="SSF47384">
    <property type="entry name" value="Homodimeric domain of signal transducing histidine kinase"/>
    <property type="match status" value="1"/>
</dbReference>
<protein>
    <recommendedName>
        <fullName evidence="3">histidine kinase</fullName>
        <ecNumber evidence="3">2.7.13.3</ecNumber>
    </recommendedName>
</protein>
<sequence>MKRRLTTYFFLIAALGIALSSAFGVWAYRDREISAARQTLVELLDLMDAQNYYTDPDAWARQLQEAAPDKRLTIIAPDGTVLSDTFGEVTENHADRPEVISAMETGWGEAERKSETTGETLLYEAKRFTDGNIGRISMPISSVNTLFFQGLMGFLAAAVVALVLTLLLARKLAQKTAQPLEEKEEALEQEGEKLQTVRSEFAANVSHELKTPLTSIKGFTDMMNSGMVKDPEDQKRFISMIGVEVDRLIELINDVLKISELESVVMPQPDDHADVLAVAEECRAALEQMALDGKITVDITGDNAQVAMAPGRLRELLINLMENGIKYNEPGGRVDVTVKREPDKVNIVVKDTGIGIPKESQERVFERFYRVDKGRTRKTGGTGLGLAIVKHIVLLYGGTISLESTPGKGSTFTMTFRPAEEEAKRAQ</sequence>
<dbReference type="Gene3D" id="3.30.565.10">
    <property type="entry name" value="Histidine kinase-like ATPase, C-terminal domain"/>
    <property type="match status" value="1"/>
</dbReference>
<name>A0A9D1Z2I7_9FIRM</name>
<dbReference type="InterPro" id="IPR003661">
    <property type="entry name" value="HisK_dim/P_dom"/>
</dbReference>
<proteinExistence type="predicted"/>
<dbReference type="Pfam" id="PF02518">
    <property type="entry name" value="HATPase_c"/>
    <property type="match status" value="1"/>
</dbReference>
<feature type="coiled-coil region" evidence="9">
    <location>
        <begin position="170"/>
        <end position="200"/>
    </location>
</feature>
<evidence type="ECO:0000313" key="13">
    <source>
        <dbReference type="Proteomes" id="UP000886824"/>
    </source>
</evidence>
<keyword evidence="5" id="KW-0808">Transferase</keyword>
<evidence type="ECO:0000256" key="8">
    <source>
        <dbReference type="ARBA" id="ARBA00023136"/>
    </source>
</evidence>
<dbReference type="InterPro" id="IPR036097">
    <property type="entry name" value="HisK_dim/P_sf"/>
</dbReference>
<dbReference type="Pfam" id="PF00512">
    <property type="entry name" value="HisKA"/>
    <property type="match status" value="1"/>
</dbReference>
<dbReference type="EMBL" id="DXCX01000021">
    <property type="protein sequence ID" value="HIY72723.1"/>
    <property type="molecule type" value="Genomic_DNA"/>
</dbReference>
<accession>A0A9D1Z2I7</accession>
<evidence type="ECO:0000256" key="6">
    <source>
        <dbReference type="ARBA" id="ARBA00022777"/>
    </source>
</evidence>
<dbReference type="GO" id="GO:0016020">
    <property type="term" value="C:membrane"/>
    <property type="evidence" value="ECO:0007669"/>
    <property type="project" value="UniProtKB-SubCell"/>
</dbReference>
<evidence type="ECO:0000313" key="12">
    <source>
        <dbReference type="EMBL" id="HIY72723.1"/>
    </source>
</evidence>
<comment type="caution">
    <text evidence="12">The sequence shown here is derived from an EMBL/GenBank/DDBJ whole genome shotgun (WGS) entry which is preliminary data.</text>
</comment>
<evidence type="ECO:0000256" key="9">
    <source>
        <dbReference type="SAM" id="Coils"/>
    </source>
</evidence>
<reference evidence="12" key="1">
    <citation type="journal article" date="2021" name="PeerJ">
        <title>Extensive microbial diversity within the chicken gut microbiome revealed by metagenomics and culture.</title>
        <authorList>
            <person name="Gilroy R."/>
            <person name="Ravi A."/>
            <person name="Getino M."/>
            <person name="Pursley I."/>
            <person name="Horton D.L."/>
            <person name="Alikhan N.F."/>
            <person name="Baker D."/>
            <person name="Gharbi K."/>
            <person name="Hall N."/>
            <person name="Watson M."/>
            <person name="Adriaenssens E.M."/>
            <person name="Foster-Nyarko E."/>
            <person name="Jarju S."/>
            <person name="Secka A."/>
            <person name="Antonio M."/>
            <person name="Oren A."/>
            <person name="Chaudhuri R.R."/>
            <person name="La Ragione R."/>
            <person name="Hildebrand F."/>
            <person name="Pallen M.J."/>
        </authorList>
    </citation>
    <scope>NUCLEOTIDE SEQUENCE</scope>
    <source>
        <strain evidence="12">CHK33-7979</strain>
    </source>
</reference>
<dbReference type="PANTHER" id="PTHR43711:SF26">
    <property type="entry name" value="SENSOR HISTIDINE KINASE RCSC"/>
    <property type="match status" value="1"/>
</dbReference>
<feature type="domain" description="Histidine kinase" evidence="11">
    <location>
        <begin position="204"/>
        <end position="420"/>
    </location>
</feature>
<dbReference type="InterPro" id="IPR005467">
    <property type="entry name" value="His_kinase_dom"/>
</dbReference>
<dbReference type="FunFam" id="3.30.565.10:FF:000006">
    <property type="entry name" value="Sensor histidine kinase WalK"/>
    <property type="match status" value="1"/>
</dbReference>
<dbReference type="CDD" id="cd00082">
    <property type="entry name" value="HisKA"/>
    <property type="match status" value="1"/>
</dbReference>
<dbReference type="AlphaFoldDB" id="A0A9D1Z2I7"/>
<dbReference type="PANTHER" id="PTHR43711">
    <property type="entry name" value="TWO-COMPONENT HISTIDINE KINASE"/>
    <property type="match status" value="1"/>
</dbReference>
<dbReference type="Proteomes" id="UP000886824">
    <property type="component" value="Unassembled WGS sequence"/>
</dbReference>
<keyword evidence="8 10" id="KW-0472">Membrane</keyword>
<dbReference type="SMART" id="SM00387">
    <property type="entry name" value="HATPase_c"/>
    <property type="match status" value="1"/>
</dbReference>
<keyword evidence="10" id="KW-0812">Transmembrane</keyword>
<evidence type="ECO:0000256" key="10">
    <source>
        <dbReference type="SAM" id="Phobius"/>
    </source>
</evidence>
<organism evidence="12 13">
    <name type="scientific">Candidatus Intestinimonas merdavium</name>
    <dbReference type="NCBI Taxonomy" id="2838622"/>
    <lineage>
        <taxon>Bacteria</taxon>
        <taxon>Bacillati</taxon>
        <taxon>Bacillota</taxon>
        <taxon>Clostridia</taxon>
        <taxon>Eubacteriales</taxon>
        <taxon>Intestinimonas</taxon>
    </lineage>
</organism>
<evidence type="ECO:0000256" key="3">
    <source>
        <dbReference type="ARBA" id="ARBA00012438"/>
    </source>
</evidence>
<feature type="transmembrane region" description="Helical" evidence="10">
    <location>
        <begin position="146"/>
        <end position="169"/>
    </location>
</feature>
<keyword evidence="7" id="KW-0902">Two-component regulatory system</keyword>
<dbReference type="EC" id="2.7.13.3" evidence="3"/>
<keyword evidence="10" id="KW-1133">Transmembrane helix</keyword>
<comment type="catalytic activity">
    <reaction evidence="1">
        <text>ATP + protein L-histidine = ADP + protein N-phospho-L-histidine.</text>
        <dbReference type="EC" id="2.7.13.3"/>
    </reaction>
</comment>
<dbReference type="PRINTS" id="PR00344">
    <property type="entry name" value="BCTRLSENSOR"/>
</dbReference>
<dbReference type="InterPro" id="IPR003594">
    <property type="entry name" value="HATPase_dom"/>
</dbReference>
<dbReference type="InterPro" id="IPR036890">
    <property type="entry name" value="HATPase_C_sf"/>
</dbReference>